<dbReference type="EMBL" id="WIOL01000004">
    <property type="protein sequence ID" value="MQT17934.1"/>
    <property type="molecule type" value="Genomic_DNA"/>
</dbReference>
<keyword evidence="1" id="KW-1133">Transmembrane helix</keyword>
<keyword evidence="1" id="KW-0472">Membrane</keyword>
<dbReference type="RefSeq" id="WP_152578401.1">
    <property type="nucleotide sequence ID" value="NZ_JAATJI010000001.1"/>
</dbReference>
<feature type="transmembrane region" description="Helical" evidence="1">
    <location>
        <begin position="79"/>
        <end position="100"/>
    </location>
</feature>
<sequence length="155" mass="16782">MVEPLQVDSIAQSIQLAVAPVFLLTGIGSMLNVLATRLGRITDRARKIEGDISGYPSERRRMAIAELAILDRRMAASHWAIALCTCSALLVCIVVAVLFVGELVPMRGTAAVPVLFIAAMTLLIAGLMLFLFEVQVALRSVRIRAAFFVDGEDLK</sequence>
<dbReference type="InterPro" id="IPR021279">
    <property type="entry name" value="DUF2721"/>
</dbReference>
<keyword evidence="1" id="KW-0812">Transmembrane</keyword>
<protein>
    <submittedName>
        <fullName evidence="2">DUF2721 domain-containing protein</fullName>
    </submittedName>
</protein>
<evidence type="ECO:0000256" key="1">
    <source>
        <dbReference type="SAM" id="Phobius"/>
    </source>
</evidence>
<dbReference type="Pfam" id="PF11026">
    <property type="entry name" value="DUF2721"/>
    <property type="match status" value="1"/>
</dbReference>
<keyword evidence="3" id="KW-1185">Reference proteome</keyword>
<dbReference type="Proteomes" id="UP000481327">
    <property type="component" value="Unassembled WGS sequence"/>
</dbReference>
<organism evidence="2 3">
    <name type="scientific">Sandarakinorhabdus fusca</name>
    <dbReference type="NCBI Taxonomy" id="1439888"/>
    <lineage>
        <taxon>Bacteria</taxon>
        <taxon>Pseudomonadati</taxon>
        <taxon>Pseudomonadota</taxon>
        <taxon>Alphaproteobacteria</taxon>
        <taxon>Sphingomonadales</taxon>
        <taxon>Sphingosinicellaceae</taxon>
        <taxon>Sandarakinorhabdus</taxon>
    </lineage>
</organism>
<feature type="transmembrane region" description="Helical" evidence="1">
    <location>
        <begin position="112"/>
        <end position="132"/>
    </location>
</feature>
<evidence type="ECO:0000313" key="3">
    <source>
        <dbReference type="Proteomes" id="UP000481327"/>
    </source>
</evidence>
<name>A0A7C9GYG2_9SPHN</name>
<dbReference type="AlphaFoldDB" id="A0A7C9GYG2"/>
<accession>A0A7C9GYG2</accession>
<feature type="transmembrane region" description="Helical" evidence="1">
    <location>
        <begin position="14"/>
        <end position="35"/>
    </location>
</feature>
<proteinExistence type="predicted"/>
<gene>
    <name evidence="2" type="ORF">F3168_11765</name>
</gene>
<dbReference type="OrthoDB" id="5396182at2"/>
<reference evidence="2 3" key="1">
    <citation type="submission" date="2019-09" db="EMBL/GenBank/DDBJ databases">
        <title>Polymorphobacter sp. isolated from a lake in China.</title>
        <authorList>
            <person name="Liu Z."/>
        </authorList>
    </citation>
    <scope>NUCLEOTIDE SEQUENCE [LARGE SCALE GENOMIC DNA]</scope>
    <source>
        <strain evidence="2 3">D40P</strain>
    </source>
</reference>
<comment type="caution">
    <text evidence="2">The sequence shown here is derived from an EMBL/GenBank/DDBJ whole genome shotgun (WGS) entry which is preliminary data.</text>
</comment>
<evidence type="ECO:0000313" key="2">
    <source>
        <dbReference type="EMBL" id="MQT17934.1"/>
    </source>
</evidence>